<gene>
    <name evidence="1" type="ORF">G6042_13085</name>
</gene>
<proteinExistence type="predicted"/>
<accession>A0ABX1QXI0</accession>
<reference evidence="1 2" key="1">
    <citation type="submission" date="2020-02" db="EMBL/GenBank/DDBJ databases">
        <title>Flavobacterium sp. genome.</title>
        <authorList>
            <person name="Jung H.S."/>
            <person name="Baek J.H."/>
            <person name="Jeon C.O."/>
        </authorList>
    </citation>
    <scope>NUCLEOTIDE SEQUENCE [LARGE SCALE GENOMIC DNA]</scope>
    <source>
        <strain evidence="1 2">SE-s27</strain>
    </source>
</reference>
<evidence type="ECO:0000313" key="2">
    <source>
        <dbReference type="Proteomes" id="UP000767947"/>
    </source>
</evidence>
<dbReference type="RefSeq" id="WP_169524893.1">
    <property type="nucleotide sequence ID" value="NZ_JAAMPT010000209.1"/>
</dbReference>
<protein>
    <recommendedName>
        <fullName evidence="3">Transposase</fullName>
    </recommendedName>
</protein>
<dbReference type="Proteomes" id="UP000767947">
    <property type="component" value="Unassembled WGS sequence"/>
</dbReference>
<dbReference type="EMBL" id="JAAMPT010000209">
    <property type="protein sequence ID" value="NMH26200.1"/>
    <property type="molecule type" value="Genomic_DNA"/>
</dbReference>
<sequence length="64" mass="7610">MSKSMLVYTKKVLKGVSFDVELFCKELKKAYKVLLPHELEELTDWLLNFTQQKPELRQCILHID</sequence>
<keyword evidence="2" id="KW-1185">Reference proteome</keyword>
<name>A0ABX1QXI0_9FLAO</name>
<evidence type="ECO:0008006" key="3">
    <source>
        <dbReference type="Google" id="ProtNLM"/>
    </source>
</evidence>
<organism evidence="1 2">
    <name type="scientific">Flavobacterium solisilvae</name>
    <dbReference type="NCBI Taxonomy" id="1852019"/>
    <lineage>
        <taxon>Bacteria</taxon>
        <taxon>Pseudomonadati</taxon>
        <taxon>Bacteroidota</taxon>
        <taxon>Flavobacteriia</taxon>
        <taxon>Flavobacteriales</taxon>
        <taxon>Flavobacteriaceae</taxon>
        <taxon>Flavobacterium</taxon>
    </lineage>
</organism>
<comment type="caution">
    <text evidence="1">The sequence shown here is derived from an EMBL/GenBank/DDBJ whole genome shotgun (WGS) entry which is preliminary data.</text>
</comment>
<evidence type="ECO:0000313" key="1">
    <source>
        <dbReference type="EMBL" id="NMH26200.1"/>
    </source>
</evidence>